<keyword evidence="3" id="KW-1185">Reference proteome</keyword>
<dbReference type="EMBL" id="JAOL01000026">
    <property type="protein sequence ID" value="EUA94013.1"/>
    <property type="molecule type" value="Genomic_DNA"/>
</dbReference>
<accession>A0ABN0RA11</accession>
<sequence length="194" mass="22586">MSRLLISSWDIPGICDIRTMTHVVNAHMRRHDTFRSWFEHTEGDHFVRRTLERPNDIQFVAVEHGELTTQSQWRERLLATPSPLEWGCVRFSIIQRADHFTFCVAIDHLHCDAMFVGVVFAEIHLMYLPSSAAELRCGWPNRQLRQLLQPAAGAHLRSHPGFPGHEQVDRILRQQRRLLSKFHCRLAIPPRSAK</sequence>
<gene>
    <name evidence="2" type="ORF">I551_8742</name>
</gene>
<dbReference type="SUPFAM" id="SSF52777">
    <property type="entry name" value="CoA-dependent acyltransferases"/>
    <property type="match status" value="1"/>
</dbReference>
<evidence type="ECO:0000313" key="3">
    <source>
        <dbReference type="Proteomes" id="UP000020681"/>
    </source>
</evidence>
<organism evidence="2 3">
    <name type="scientific">Mycobacterium ulcerans str. Harvey</name>
    <dbReference type="NCBI Taxonomy" id="1299332"/>
    <lineage>
        <taxon>Bacteria</taxon>
        <taxon>Bacillati</taxon>
        <taxon>Actinomycetota</taxon>
        <taxon>Actinomycetes</taxon>
        <taxon>Mycobacteriales</taxon>
        <taxon>Mycobacteriaceae</taxon>
        <taxon>Mycobacterium</taxon>
        <taxon>Mycobacterium ulcerans group</taxon>
    </lineage>
</organism>
<dbReference type="Pfam" id="PF00668">
    <property type="entry name" value="Condensation"/>
    <property type="match status" value="1"/>
</dbReference>
<protein>
    <submittedName>
        <fullName evidence="2">Condensation domain protein</fullName>
    </submittedName>
</protein>
<evidence type="ECO:0000313" key="2">
    <source>
        <dbReference type="EMBL" id="EUA94013.1"/>
    </source>
</evidence>
<dbReference type="InterPro" id="IPR023213">
    <property type="entry name" value="CAT-like_dom_sf"/>
</dbReference>
<evidence type="ECO:0000259" key="1">
    <source>
        <dbReference type="Pfam" id="PF00668"/>
    </source>
</evidence>
<comment type="caution">
    <text evidence="2">The sequence shown here is derived from an EMBL/GenBank/DDBJ whole genome shotgun (WGS) entry which is preliminary data.</text>
</comment>
<dbReference type="Gene3D" id="3.30.559.10">
    <property type="entry name" value="Chloramphenicol acetyltransferase-like domain"/>
    <property type="match status" value="1"/>
</dbReference>
<reference evidence="2 3" key="1">
    <citation type="submission" date="2014-01" db="EMBL/GenBank/DDBJ databases">
        <authorList>
            <person name="Dobos K."/>
            <person name="Lenaerts A."/>
            <person name="Ordway D."/>
            <person name="DeGroote M.A."/>
            <person name="Parker T."/>
            <person name="Sizemore C."/>
            <person name="Tallon L.J."/>
            <person name="Sadzewicz L.K."/>
            <person name="Sengamalay N."/>
            <person name="Fraser C.M."/>
            <person name="Hine E."/>
            <person name="Shefchek K.A."/>
            <person name="Das S.P."/>
            <person name="Tettelin H."/>
        </authorList>
    </citation>
    <scope>NUCLEOTIDE SEQUENCE [LARGE SCALE GENOMIC DNA]</scope>
    <source>
        <strain evidence="2 3">Harvey</strain>
    </source>
</reference>
<dbReference type="Proteomes" id="UP000020681">
    <property type="component" value="Unassembled WGS sequence"/>
</dbReference>
<proteinExistence type="predicted"/>
<feature type="domain" description="Condensation" evidence="1">
    <location>
        <begin position="13"/>
        <end position="127"/>
    </location>
</feature>
<dbReference type="InterPro" id="IPR001242">
    <property type="entry name" value="Condensation_dom"/>
</dbReference>
<name>A0ABN0RA11_MYCUL</name>